<protein>
    <submittedName>
        <fullName evidence="1">Uncharacterized protein</fullName>
    </submittedName>
</protein>
<accession>A0A0F9JLL0</accession>
<dbReference type="EMBL" id="LAZR01015953">
    <property type="protein sequence ID" value="KKM06611.1"/>
    <property type="molecule type" value="Genomic_DNA"/>
</dbReference>
<dbReference type="AlphaFoldDB" id="A0A0F9JLL0"/>
<organism evidence="1">
    <name type="scientific">marine sediment metagenome</name>
    <dbReference type="NCBI Taxonomy" id="412755"/>
    <lineage>
        <taxon>unclassified sequences</taxon>
        <taxon>metagenomes</taxon>
        <taxon>ecological metagenomes</taxon>
    </lineage>
</organism>
<name>A0A0F9JLL0_9ZZZZ</name>
<comment type="caution">
    <text evidence="1">The sequence shown here is derived from an EMBL/GenBank/DDBJ whole genome shotgun (WGS) entry which is preliminary data.</text>
</comment>
<sequence length="44" mass="4818">GGDGERSMVPGGMSKCMACLPLRDLIYPINDCCELTGEAWKREN</sequence>
<reference evidence="1" key="1">
    <citation type="journal article" date="2015" name="Nature">
        <title>Complex archaea that bridge the gap between prokaryotes and eukaryotes.</title>
        <authorList>
            <person name="Spang A."/>
            <person name="Saw J.H."/>
            <person name="Jorgensen S.L."/>
            <person name="Zaremba-Niedzwiedzka K."/>
            <person name="Martijn J."/>
            <person name="Lind A.E."/>
            <person name="van Eijk R."/>
            <person name="Schleper C."/>
            <person name="Guy L."/>
            <person name="Ettema T.J."/>
        </authorList>
    </citation>
    <scope>NUCLEOTIDE SEQUENCE</scope>
</reference>
<proteinExistence type="predicted"/>
<evidence type="ECO:0000313" key="1">
    <source>
        <dbReference type="EMBL" id="KKM06611.1"/>
    </source>
</evidence>
<feature type="non-terminal residue" evidence="1">
    <location>
        <position position="1"/>
    </location>
</feature>
<gene>
    <name evidence="1" type="ORF">LCGC14_1742350</name>
</gene>